<dbReference type="KEGG" id="clec:106661974"/>
<evidence type="ECO:0000256" key="11">
    <source>
        <dbReference type="ARBA" id="ARBA00031564"/>
    </source>
</evidence>
<evidence type="ECO:0000256" key="4">
    <source>
        <dbReference type="ARBA" id="ARBA00022670"/>
    </source>
</evidence>
<dbReference type="RefSeq" id="XP_014241247.1">
    <property type="nucleotide sequence ID" value="XM_014385761.2"/>
</dbReference>
<dbReference type="Gene3D" id="3.40.220.10">
    <property type="entry name" value="Leucine Aminopeptidase, subunit E, domain 1"/>
    <property type="match status" value="1"/>
</dbReference>
<evidence type="ECO:0000256" key="2">
    <source>
        <dbReference type="ARBA" id="ARBA00014190"/>
    </source>
</evidence>
<dbReference type="GeneID" id="106661974"/>
<comment type="catalytic activity">
    <reaction evidence="6">
        <text>an S-substituted L-cysteinylglycine + H2O = an S-substituted L-cysteine + glycine</text>
        <dbReference type="Rhea" id="RHEA:60444"/>
        <dbReference type="ChEBI" id="CHEBI:15377"/>
        <dbReference type="ChEBI" id="CHEBI:57305"/>
        <dbReference type="ChEBI" id="CHEBI:58717"/>
        <dbReference type="ChEBI" id="CHEBI:143103"/>
        <dbReference type="EC" id="3.4.13.23"/>
    </reaction>
    <physiologicalReaction direction="left-to-right" evidence="6">
        <dbReference type="Rhea" id="RHEA:60445"/>
    </physiologicalReaction>
</comment>
<keyword evidence="18" id="KW-1185">Reference proteome</keyword>
<evidence type="ECO:0000256" key="10">
    <source>
        <dbReference type="ARBA" id="ARBA00030997"/>
    </source>
</evidence>
<dbReference type="GO" id="GO:0070006">
    <property type="term" value="F:metalloaminopeptidase activity"/>
    <property type="evidence" value="ECO:0007669"/>
    <property type="project" value="InterPro"/>
</dbReference>
<dbReference type="InterPro" id="IPR008283">
    <property type="entry name" value="Peptidase_M17_N"/>
</dbReference>
<accession>A0A8I6R8J1</accession>
<dbReference type="EnsemblMetazoa" id="XM_014385761.2">
    <property type="protein sequence ID" value="XP_014241247.1"/>
    <property type="gene ID" value="LOC106661974"/>
</dbReference>
<evidence type="ECO:0000256" key="1">
    <source>
        <dbReference type="ARBA" id="ARBA00009528"/>
    </source>
</evidence>
<evidence type="ECO:0000259" key="16">
    <source>
        <dbReference type="Pfam" id="PF02789"/>
    </source>
</evidence>
<sequence>MLRRITNRLRIDRPRVRYSGTSCTAQKQKGLVLGVYDGCCPGEFKLSPTAAKFDECVSGRLTELLKGTKLKSGKVQVFGNLGDEFYLVAAAGLGPESATTNQAEGLDECKEYIRIAAGVGAQALQDQTITNIFVEEFTNAESAAEGAALGVWRYQDWKAKEQQLTASAIDLYTGNDREGWNRGLVKAEAQNMARELEEVPGNLMTPSIFARFVQEHLCPCGVTVETKDKDWIERHHFHAFLTMAKGSCEPPVLIELRYCGVQSNEKPIVLSGKAATFDTGGLCLKACKGMSVHRADIAGAAVTVGTFRAIARMRLPLNVTALLAVYENMPSGMSVKPGDVVMARNGKTIRIEDTDNDGRVVLADVLSYSSVYQPCLVINMGTSNPGLLTSLGAPPNGVFSTSDIIWWEMHRAGMYTGDRVWRLPFWKFFRSRVTNFVGVDTTNVGRGPGGYPCLAAAFLLEFIPPCIDFVNIDISGTGTVNVHTGMPYLRKQSMSGRPVRTIAQFLYQIACPHEYIHDC</sequence>
<comment type="catalytic activity">
    <reaction evidence="13">
        <text>S-benzyl-L-cysteinylglycine + H2O = S-benzyl-L-cysteine + glycine</text>
        <dbReference type="Rhea" id="RHEA:62568"/>
        <dbReference type="ChEBI" id="CHEBI:15377"/>
        <dbReference type="ChEBI" id="CHEBI:57305"/>
        <dbReference type="ChEBI" id="CHEBI:145802"/>
        <dbReference type="ChEBI" id="CHEBI:145803"/>
    </reaction>
    <physiologicalReaction direction="left-to-right" evidence="13">
        <dbReference type="Rhea" id="RHEA:62569"/>
    </physiologicalReaction>
</comment>
<evidence type="ECO:0000256" key="12">
    <source>
        <dbReference type="ARBA" id="ARBA00045966"/>
    </source>
</evidence>
<evidence type="ECO:0000313" key="18">
    <source>
        <dbReference type="Proteomes" id="UP000494040"/>
    </source>
</evidence>
<evidence type="ECO:0000256" key="7">
    <source>
        <dbReference type="ARBA" id="ARBA00023625"/>
    </source>
</evidence>
<evidence type="ECO:0000256" key="5">
    <source>
        <dbReference type="ARBA" id="ARBA00022801"/>
    </source>
</evidence>
<dbReference type="GO" id="GO:0006508">
    <property type="term" value="P:proteolysis"/>
    <property type="evidence" value="ECO:0007669"/>
    <property type="project" value="UniProtKB-KW"/>
</dbReference>
<dbReference type="Proteomes" id="UP000494040">
    <property type="component" value="Unassembled WGS sequence"/>
</dbReference>
<dbReference type="SUPFAM" id="SSF52949">
    <property type="entry name" value="Macro domain-like"/>
    <property type="match status" value="1"/>
</dbReference>
<evidence type="ECO:0000256" key="13">
    <source>
        <dbReference type="ARBA" id="ARBA00047881"/>
    </source>
</evidence>
<feature type="domain" description="Peptidase M17 leucyl aminopeptidase N-terminal" evidence="16">
    <location>
        <begin position="33"/>
        <end position="160"/>
    </location>
</feature>
<dbReference type="InterPro" id="IPR043472">
    <property type="entry name" value="Macro_dom-like"/>
</dbReference>
<evidence type="ECO:0000313" key="17">
    <source>
        <dbReference type="EnsemblMetazoa" id="XP_014241247.1"/>
    </source>
</evidence>
<keyword evidence="5" id="KW-0378">Hydrolase</keyword>
<evidence type="ECO:0000256" key="3">
    <source>
        <dbReference type="ARBA" id="ARBA00022438"/>
    </source>
</evidence>
<evidence type="ECO:0000256" key="8">
    <source>
        <dbReference type="ARBA" id="ARBA00029605"/>
    </source>
</evidence>
<dbReference type="Pfam" id="PF02789">
    <property type="entry name" value="Peptidase_M17_N"/>
    <property type="match status" value="1"/>
</dbReference>
<dbReference type="OrthoDB" id="412814at2759"/>
<protein>
    <recommendedName>
        <fullName evidence="2">Cytosol aminopeptidase</fullName>
        <ecNumber evidence="7">3.4.13.23</ecNumber>
    </recommendedName>
    <alternativeName>
        <fullName evidence="10">Cysteinylglycine-S-conjugate dipeptidase</fullName>
    </alternativeName>
    <alternativeName>
        <fullName evidence="11">Leucine aminopeptidase 3</fullName>
    </alternativeName>
    <alternativeName>
        <fullName evidence="9">Proline aminopeptidase</fullName>
    </alternativeName>
    <alternativeName>
        <fullName evidence="8">Prolyl aminopeptidase</fullName>
    </alternativeName>
</protein>
<dbReference type="GO" id="GO:0030145">
    <property type="term" value="F:manganese ion binding"/>
    <property type="evidence" value="ECO:0007669"/>
    <property type="project" value="InterPro"/>
</dbReference>
<feature type="domain" description="Cytosol aminopeptidase" evidence="15">
    <location>
        <begin position="191"/>
        <end position="502"/>
    </location>
</feature>
<dbReference type="Gene3D" id="3.40.630.10">
    <property type="entry name" value="Zn peptidases"/>
    <property type="match status" value="1"/>
</dbReference>
<dbReference type="SUPFAM" id="SSF53187">
    <property type="entry name" value="Zn-dependent exopeptidases"/>
    <property type="match status" value="1"/>
</dbReference>
<evidence type="ECO:0000256" key="9">
    <source>
        <dbReference type="ARBA" id="ARBA00030930"/>
    </source>
</evidence>
<dbReference type="PRINTS" id="PR00481">
    <property type="entry name" value="LAMNOPPTDASE"/>
</dbReference>
<reference evidence="17" key="1">
    <citation type="submission" date="2022-01" db="UniProtKB">
        <authorList>
            <consortium name="EnsemblMetazoa"/>
        </authorList>
    </citation>
    <scope>IDENTIFICATION</scope>
</reference>
<dbReference type="PANTHER" id="PTHR11963:SF16">
    <property type="entry name" value="CYTOSOL AMINOPEPTIDASE"/>
    <property type="match status" value="1"/>
</dbReference>
<dbReference type="InterPro" id="IPR000819">
    <property type="entry name" value="Peptidase_M17_C"/>
</dbReference>
<dbReference type="GO" id="GO:0005737">
    <property type="term" value="C:cytoplasm"/>
    <property type="evidence" value="ECO:0007669"/>
    <property type="project" value="InterPro"/>
</dbReference>
<dbReference type="PANTHER" id="PTHR11963">
    <property type="entry name" value="LEUCINE AMINOPEPTIDASE-RELATED"/>
    <property type="match status" value="1"/>
</dbReference>
<dbReference type="InterPro" id="IPR011356">
    <property type="entry name" value="Leucine_aapep/pepB"/>
</dbReference>
<organism evidence="17 18">
    <name type="scientific">Cimex lectularius</name>
    <name type="common">Bed bug</name>
    <name type="synonym">Acanthia lectularia</name>
    <dbReference type="NCBI Taxonomy" id="79782"/>
    <lineage>
        <taxon>Eukaryota</taxon>
        <taxon>Metazoa</taxon>
        <taxon>Ecdysozoa</taxon>
        <taxon>Arthropoda</taxon>
        <taxon>Hexapoda</taxon>
        <taxon>Insecta</taxon>
        <taxon>Pterygota</taxon>
        <taxon>Neoptera</taxon>
        <taxon>Paraneoptera</taxon>
        <taxon>Hemiptera</taxon>
        <taxon>Heteroptera</taxon>
        <taxon>Panheteroptera</taxon>
        <taxon>Cimicomorpha</taxon>
        <taxon>Cimicidae</taxon>
        <taxon>Cimex</taxon>
    </lineage>
</organism>
<dbReference type="AlphaFoldDB" id="A0A8I6R8J1"/>
<dbReference type="EC" id="3.4.13.23" evidence="7"/>
<evidence type="ECO:0000259" key="15">
    <source>
        <dbReference type="Pfam" id="PF00883"/>
    </source>
</evidence>
<keyword evidence="3" id="KW-0031">Aminopeptidase</keyword>
<comment type="function">
    <text evidence="12">Cytosolic metallopeptidase that catalyzes the removal of unsubstituted N-terminal hydrophobic amino acids from various peptides. The presence of Zn(2+) ions is essential for the peptidase activity, and the association with other cofactors can modulate the substrate spectificity of the enzyme. For instance, in the presence of Mn(2+), it displays a specific Cys-Gly hydrolyzing activity of Cys-Gly-S-conjugates. Involved in the metabolism of glutathione and in the degradation of glutathione S-conjugates, which may play a role in the control of the cell redox status.</text>
</comment>
<dbReference type="OMA" id="DSKCADM"/>
<name>A0A8I6R8J1_CIMLE</name>
<proteinExistence type="inferred from homology"/>
<comment type="similarity">
    <text evidence="1">Belongs to the peptidase M17 family.</text>
</comment>
<dbReference type="Pfam" id="PF00883">
    <property type="entry name" value="Peptidase_M17"/>
    <property type="match status" value="1"/>
</dbReference>
<comment type="catalytic activity">
    <reaction evidence="14">
        <text>L-cysteinylglycine + H2O = L-cysteine + glycine</text>
        <dbReference type="Rhea" id="RHEA:28783"/>
        <dbReference type="ChEBI" id="CHEBI:15377"/>
        <dbReference type="ChEBI" id="CHEBI:35235"/>
        <dbReference type="ChEBI" id="CHEBI:57305"/>
        <dbReference type="ChEBI" id="CHEBI:61694"/>
    </reaction>
    <physiologicalReaction direction="left-to-right" evidence="14">
        <dbReference type="Rhea" id="RHEA:28784"/>
    </physiologicalReaction>
</comment>
<keyword evidence="4" id="KW-0645">Protease</keyword>
<evidence type="ECO:0000256" key="6">
    <source>
        <dbReference type="ARBA" id="ARBA00023511"/>
    </source>
</evidence>
<evidence type="ECO:0000256" key="14">
    <source>
        <dbReference type="ARBA" id="ARBA00049107"/>
    </source>
</evidence>